<accession>A0ABX3NUF9</accession>
<evidence type="ECO:0000256" key="1">
    <source>
        <dbReference type="SAM" id="SignalP"/>
    </source>
</evidence>
<dbReference type="Proteomes" id="UP000192277">
    <property type="component" value="Unassembled WGS sequence"/>
</dbReference>
<evidence type="ECO:0000313" key="3">
    <source>
        <dbReference type="Proteomes" id="UP000192277"/>
    </source>
</evidence>
<reference evidence="2 3" key="1">
    <citation type="submission" date="2016-04" db="EMBL/GenBank/DDBJ databases">
        <authorList>
            <person name="Chen L."/>
            <person name="Zhuang W."/>
            <person name="Wang G."/>
        </authorList>
    </citation>
    <scope>NUCLEOTIDE SEQUENCE [LARGE SCALE GENOMIC DNA]</scope>
    <source>
        <strain evidence="3">GR20</strain>
    </source>
</reference>
<feature type="signal peptide" evidence="1">
    <location>
        <begin position="1"/>
        <end position="19"/>
    </location>
</feature>
<evidence type="ECO:0000313" key="2">
    <source>
        <dbReference type="EMBL" id="OQP46069.1"/>
    </source>
</evidence>
<proteinExistence type="predicted"/>
<protein>
    <submittedName>
        <fullName evidence="2">Uncharacterized protein</fullName>
    </submittedName>
</protein>
<name>A0ABX3NUF9_9BACT</name>
<dbReference type="RefSeq" id="WP_014219194.1">
    <property type="nucleotide sequence ID" value="NZ_LWBO01000017.1"/>
</dbReference>
<keyword evidence="1" id="KW-0732">Signal</keyword>
<keyword evidence="3" id="KW-1185">Reference proteome</keyword>
<feature type="chain" id="PRO_5045186091" evidence="1">
    <location>
        <begin position="20"/>
        <end position="508"/>
    </location>
</feature>
<gene>
    <name evidence="2" type="ORF">A4D02_32280</name>
</gene>
<organism evidence="2 3">
    <name type="scientific">Niastella koreensis</name>
    <dbReference type="NCBI Taxonomy" id="354356"/>
    <lineage>
        <taxon>Bacteria</taxon>
        <taxon>Pseudomonadati</taxon>
        <taxon>Bacteroidota</taxon>
        <taxon>Chitinophagia</taxon>
        <taxon>Chitinophagales</taxon>
        <taxon>Chitinophagaceae</taxon>
        <taxon>Niastella</taxon>
    </lineage>
</organism>
<dbReference type="EMBL" id="LWBO01000017">
    <property type="protein sequence ID" value="OQP46069.1"/>
    <property type="molecule type" value="Genomic_DNA"/>
</dbReference>
<sequence>MSRLLLLLILIGISRAASAQYVYTIKADSVKITNTCDTAELIIENHTQTVPGFLYNKGRGRTEFRRGMIAINDSMYIIGGDTLKISSPKANNGLSVTNNVIQLGQIPGQPGSPARLFGDREIPSSGYNLSLTGGGSLLINSATPNGAEKLQVTNGISVLDTVDASRFTINKSSNTATLKFNSVSSYSPTLTFIDNRGYVFGGNGQNTPLSVNSLISLYPKNLYDGYDPLINIQPYSADFMLRAIGAKNLSSGVSAGCGLHFQNDVNEIVQLYIAGSGASNLNGGPDAAVLWTRTAKGLRFSCYSSDPGAGIYFTTKGASDNQIQGLVNNAGNWIFSSGATVVDNGSKLQVTGNGTVSANMGIGGITAMSAKVHVAASDGSAGTAPVKLTAGAVLTTPENGAIEFDGADLYLTENGSRYKLTKTVGGQITTNFGGVALSAFTALTTTLTVTGAQPGDVVNVSANSGANPPSIIVTAFVTSANTVTLQAYNASNSAVTIASDAYKLRVIK</sequence>
<comment type="caution">
    <text evidence="2">The sequence shown here is derived from an EMBL/GenBank/DDBJ whole genome shotgun (WGS) entry which is preliminary data.</text>
</comment>